<organism evidence="4 5">
    <name type="scientific">Vitis vinifera</name>
    <name type="common">Grape</name>
    <dbReference type="NCBI Taxonomy" id="29760"/>
    <lineage>
        <taxon>Eukaryota</taxon>
        <taxon>Viridiplantae</taxon>
        <taxon>Streptophyta</taxon>
        <taxon>Embryophyta</taxon>
        <taxon>Tracheophyta</taxon>
        <taxon>Spermatophyta</taxon>
        <taxon>Magnoliopsida</taxon>
        <taxon>eudicotyledons</taxon>
        <taxon>Gunneridae</taxon>
        <taxon>Pentapetalae</taxon>
        <taxon>rosids</taxon>
        <taxon>Vitales</taxon>
        <taxon>Vitaceae</taxon>
        <taxon>Viteae</taxon>
        <taxon>Vitis</taxon>
    </lineage>
</organism>
<dbReference type="GO" id="GO:0046872">
    <property type="term" value="F:metal ion binding"/>
    <property type="evidence" value="ECO:0007669"/>
    <property type="project" value="UniProtKB-KW"/>
</dbReference>
<keyword evidence="1" id="KW-0479">Metal-binding</keyword>
<protein>
    <submittedName>
        <fullName evidence="4">Retrovirus-related Pol polyprotein from transposon TNT 1-94</fullName>
    </submittedName>
</protein>
<dbReference type="InterPro" id="IPR001584">
    <property type="entry name" value="Integrase_cat-core"/>
</dbReference>
<dbReference type="GO" id="GO:0003676">
    <property type="term" value="F:nucleic acid binding"/>
    <property type="evidence" value="ECO:0007669"/>
    <property type="project" value="InterPro"/>
</dbReference>
<evidence type="ECO:0000256" key="1">
    <source>
        <dbReference type="ARBA" id="ARBA00022723"/>
    </source>
</evidence>
<gene>
    <name evidence="4" type="primary">POLX_3091</name>
    <name evidence="4" type="ORF">CK203_015971</name>
</gene>
<dbReference type="SUPFAM" id="SSF53098">
    <property type="entry name" value="Ribonuclease H-like"/>
    <property type="match status" value="1"/>
</dbReference>
<dbReference type="Proteomes" id="UP000288805">
    <property type="component" value="Unassembled WGS sequence"/>
</dbReference>
<dbReference type="InterPro" id="IPR013103">
    <property type="entry name" value="RVT_2"/>
</dbReference>
<dbReference type="InterPro" id="IPR012337">
    <property type="entry name" value="RNaseH-like_sf"/>
</dbReference>
<dbReference type="Gene3D" id="3.30.420.10">
    <property type="entry name" value="Ribonuclease H-like superfamily/Ribonuclease H"/>
    <property type="match status" value="1"/>
</dbReference>
<evidence type="ECO:0000313" key="5">
    <source>
        <dbReference type="Proteomes" id="UP000288805"/>
    </source>
</evidence>
<dbReference type="InterPro" id="IPR036397">
    <property type="entry name" value="RNaseH_sf"/>
</dbReference>
<dbReference type="CDD" id="cd09272">
    <property type="entry name" value="RNase_HI_RT_Ty1"/>
    <property type="match status" value="1"/>
</dbReference>
<dbReference type="GO" id="GO:0016787">
    <property type="term" value="F:hydrolase activity"/>
    <property type="evidence" value="ECO:0007669"/>
    <property type="project" value="UniProtKB-KW"/>
</dbReference>
<name>A0A438JR71_VITVI</name>
<dbReference type="PANTHER" id="PTHR42648">
    <property type="entry name" value="TRANSPOSASE, PUTATIVE-RELATED"/>
    <property type="match status" value="1"/>
</dbReference>
<dbReference type="InterPro" id="IPR039537">
    <property type="entry name" value="Retrotran_Ty1/copia-like"/>
</dbReference>
<dbReference type="Pfam" id="PF25597">
    <property type="entry name" value="SH3_retrovirus"/>
    <property type="match status" value="1"/>
</dbReference>
<accession>A0A438JR71</accession>
<dbReference type="PANTHER" id="PTHR42648:SF26">
    <property type="entry name" value="INTEGRASE CATALYTIC DOMAIN-CONTAINING PROTEIN"/>
    <property type="match status" value="1"/>
</dbReference>
<dbReference type="InterPro" id="IPR057670">
    <property type="entry name" value="SH3_retrovirus"/>
</dbReference>
<dbReference type="Pfam" id="PF07727">
    <property type="entry name" value="RVT_2"/>
    <property type="match status" value="1"/>
</dbReference>
<proteinExistence type="predicted"/>
<dbReference type="GO" id="GO:0015074">
    <property type="term" value="P:DNA integration"/>
    <property type="evidence" value="ECO:0007669"/>
    <property type="project" value="InterPro"/>
</dbReference>
<keyword evidence="2" id="KW-0378">Hydrolase</keyword>
<feature type="domain" description="Integrase catalytic" evidence="3">
    <location>
        <begin position="1"/>
        <end position="140"/>
    </location>
</feature>
<dbReference type="AlphaFoldDB" id="A0A438JR71"/>
<evidence type="ECO:0000256" key="2">
    <source>
        <dbReference type="ARBA" id="ARBA00022801"/>
    </source>
</evidence>
<comment type="caution">
    <text evidence="4">The sequence shown here is derived from an EMBL/GenBank/DDBJ whole genome shotgun (WGS) entry which is preliminary data.</text>
</comment>
<dbReference type="EMBL" id="QGNW01000030">
    <property type="protein sequence ID" value="RVX11445.1"/>
    <property type="molecule type" value="Genomic_DNA"/>
</dbReference>
<dbReference type="InterPro" id="IPR043502">
    <property type="entry name" value="DNA/RNA_pol_sf"/>
</dbReference>
<evidence type="ECO:0000259" key="3">
    <source>
        <dbReference type="PROSITE" id="PS50994"/>
    </source>
</evidence>
<dbReference type="PROSITE" id="PS50994">
    <property type="entry name" value="INTEGRASE"/>
    <property type="match status" value="1"/>
</dbReference>
<dbReference type="SUPFAM" id="SSF56672">
    <property type="entry name" value="DNA/RNA polymerases"/>
    <property type="match status" value="1"/>
</dbReference>
<evidence type="ECO:0000313" key="4">
    <source>
        <dbReference type="EMBL" id="RVX11445.1"/>
    </source>
</evidence>
<reference evidence="4 5" key="1">
    <citation type="journal article" date="2018" name="PLoS Genet.">
        <title>Population sequencing reveals clonal diversity and ancestral inbreeding in the grapevine cultivar Chardonnay.</title>
        <authorList>
            <person name="Roach M.J."/>
            <person name="Johnson D.L."/>
            <person name="Bohlmann J."/>
            <person name="van Vuuren H.J."/>
            <person name="Jones S.J."/>
            <person name="Pretorius I.S."/>
            <person name="Schmidt S.A."/>
            <person name="Borneman A.R."/>
        </authorList>
    </citation>
    <scope>NUCLEOTIDE SEQUENCE [LARGE SCALE GENOMIC DNA]</scope>
    <source>
        <strain evidence="5">cv. Chardonnay</strain>
        <tissue evidence="4">Leaf</tissue>
    </source>
</reference>
<sequence length="796" mass="90558">MLSFIDDHTRYTWLYPLRRKSDFFECFLKFQILVENQLERRIKIFQSDGGGEFQSIKFQNHLSKCGILQQVSCLGTPEQNGIVERKHRHIVEMGLTMLFNAKLPLSLWVDAFLTAVYLINRLPSTVLKMESPFFMLFKQYPEYRSLRIFGCQCFPYLRDYGKNKFSPKTYPCVFIGYSSLHKGYRCLHPSTKRVYISRHVIFNENCFPYDNSLVKENHLQIPIEMVSFSTSDASCETSKIDHQTKSWKENTANQSSNSKKCSHCPCTTEQRNQFSVEGRISARCNTKQNTEASCVNSTGTPTAVATEISTVAASKNDHILLLLLKLPLMFLLVPVATIPTLLLLLEHSPKLSLLIATSLPRYKARLVARGFSQIPGLDFGETFNPVIKHTTTRLIFSLAVTLGWKMRQLDVKNAFLHGFLKEEVFMEQPPGFINEDLLNHVCKLNRSLYGLKQAPRAWFDRLSQCLLHLGFCCGKADSSLFILHKSQSIVLLLIYVDDIIVIGNDNNIISDLISTLSSEFSLKDLGSLHYFLGLEVKYLPNGLFVSQTKYIRDLLEHTKMMECTPINTPLALKSIITSFDEQPIDPTQYRQLVGSLQYLTFTRPGIVHAVNKACQHFQAPTKADLRAVKRILRYLKGTMEHGIRFFKQSSLRLTSFCDVDWAGCTNTRRSTSGAAEITWLTFLLRDIGIQLREPPQLLCDNLSALHMTLNPVFHARSKHIELDYHFVREKVASGVLITHFLPSSLLVADIFTKALPKTSFQFFRFKLGVHKFPLTSLRGADKGNSDKGNSNSASCS</sequence>